<dbReference type="Proteomes" id="UP001054945">
    <property type="component" value="Unassembled WGS sequence"/>
</dbReference>
<protein>
    <submittedName>
        <fullName evidence="1">Uncharacterized protein</fullName>
    </submittedName>
</protein>
<reference evidence="1 2" key="1">
    <citation type="submission" date="2021-06" db="EMBL/GenBank/DDBJ databases">
        <title>Caerostris extrusa draft genome.</title>
        <authorList>
            <person name="Kono N."/>
            <person name="Arakawa K."/>
        </authorList>
    </citation>
    <scope>NUCLEOTIDE SEQUENCE [LARGE SCALE GENOMIC DNA]</scope>
</reference>
<accession>A0AAV4UC19</accession>
<sequence length="53" mass="6076">MSATSSNKRQTFLLPSITWEACLELKRWHPLPGSCSADPIGVILKKKKLWHDR</sequence>
<evidence type="ECO:0000313" key="2">
    <source>
        <dbReference type="Proteomes" id="UP001054945"/>
    </source>
</evidence>
<organism evidence="1 2">
    <name type="scientific">Caerostris extrusa</name>
    <name type="common">Bark spider</name>
    <name type="synonym">Caerostris bankana</name>
    <dbReference type="NCBI Taxonomy" id="172846"/>
    <lineage>
        <taxon>Eukaryota</taxon>
        <taxon>Metazoa</taxon>
        <taxon>Ecdysozoa</taxon>
        <taxon>Arthropoda</taxon>
        <taxon>Chelicerata</taxon>
        <taxon>Arachnida</taxon>
        <taxon>Araneae</taxon>
        <taxon>Araneomorphae</taxon>
        <taxon>Entelegynae</taxon>
        <taxon>Araneoidea</taxon>
        <taxon>Araneidae</taxon>
        <taxon>Caerostris</taxon>
    </lineage>
</organism>
<name>A0AAV4UC19_CAEEX</name>
<dbReference type="EMBL" id="BPLR01012632">
    <property type="protein sequence ID" value="GIY55345.1"/>
    <property type="molecule type" value="Genomic_DNA"/>
</dbReference>
<comment type="caution">
    <text evidence="1">The sequence shown here is derived from an EMBL/GenBank/DDBJ whole genome shotgun (WGS) entry which is preliminary data.</text>
</comment>
<feature type="non-terminal residue" evidence="1">
    <location>
        <position position="53"/>
    </location>
</feature>
<gene>
    <name evidence="1" type="ORF">CEXT_341301</name>
</gene>
<evidence type="ECO:0000313" key="1">
    <source>
        <dbReference type="EMBL" id="GIY55345.1"/>
    </source>
</evidence>
<keyword evidence="2" id="KW-1185">Reference proteome</keyword>
<dbReference type="AlphaFoldDB" id="A0AAV4UC19"/>
<proteinExistence type="predicted"/>